<protein>
    <submittedName>
        <fullName evidence="1">Uncharacterized protein</fullName>
    </submittedName>
</protein>
<keyword evidence="2" id="KW-1185">Reference proteome</keyword>
<name>A0ACC2GTT0_DALPE</name>
<sequence length="133" mass="14607">MQIQTVGIGELSRSPVSSHGNGGDSHHHPTCANQAAHVTELLGCCPADEELFIPGLFTELNAMPSKGIPLCLLPWIRAVMTSQGEDEDERALQELNMTKENQVTSIVHWERQREESSSKKRRHSSAAPEPQAV</sequence>
<evidence type="ECO:0000313" key="2">
    <source>
        <dbReference type="Proteomes" id="UP001157502"/>
    </source>
</evidence>
<dbReference type="Proteomes" id="UP001157502">
    <property type="component" value="Chromosome 9"/>
</dbReference>
<dbReference type="EMBL" id="CM055736">
    <property type="protein sequence ID" value="KAJ8007114.1"/>
    <property type="molecule type" value="Genomic_DNA"/>
</dbReference>
<accession>A0ACC2GTT0</accession>
<comment type="caution">
    <text evidence="1">The sequence shown here is derived from an EMBL/GenBank/DDBJ whole genome shotgun (WGS) entry which is preliminary data.</text>
</comment>
<organism evidence="1 2">
    <name type="scientific">Dallia pectoralis</name>
    <name type="common">Alaska blackfish</name>
    <dbReference type="NCBI Taxonomy" id="75939"/>
    <lineage>
        <taxon>Eukaryota</taxon>
        <taxon>Metazoa</taxon>
        <taxon>Chordata</taxon>
        <taxon>Craniata</taxon>
        <taxon>Vertebrata</taxon>
        <taxon>Euteleostomi</taxon>
        <taxon>Actinopterygii</taxon>
        <taxon>Neopterygii</taxon>
        <taxon>Teleostei</taxon>
        <taxon>Protacanthopterygii</taxon>
        <taxon>Esociformes</taxon>
        <taxon>Umbridae</taxon>
        <taxon>Dallia</taxon>
    </lineage>
</organism>
<evidence type="ECO:0000313" key="1">
    <source>
        <dbReference type="EMBL" id="KAJ8007114.1"/>
    </source>
</evidence>
<gene>
    <name evidence="1" type="ORF">DPEC_G00114200</name>
</gene>
<proteinExistence type="predicted"/>
<reference evidence="1" key="1">
    <citation type="submission" date="2021-05" db="EMBL/GenBank/DDBJ databases">
        <authorList>
            <person name="Pan Q."/>
            <person name="Jouanno E."/>
            <person name="Zahm M."/>
            <person name="Klopp C."/>
            <person name="Cabau C."/>
            <person name="Louis A."/>
            <person name="Berthelot C."/>
            <person name="Parey E."/>
            <person name="Roest Crollius H."/>
            <person name="Montfort J."/>
            <person name="Robinson-Rechavi M."/>
            <person name="Bouchez O."/>
            <person name="Lampietro C."/>
            <person name="Lopez Roques C."/>
            <person name="Donnadieu C."/>
            <person name="Postlethwait J."/>
            <person name="Bobe J."/>
            <person name="Dillon D."/>
            <person name="Chandos A."/>
            <person name="von Hippel F."/>
            <person name="Guiguen Y."/>
        </authorList>
    </citation>
    <scope>NUCLEOTIDE SEQUENCE</scope>
    <source>
        <strain evidence="1">YG-Jan2019</strain>
    </source>
</reference>